<protein>
    <submittedName>
        <fullName evidence="2">ABC transporter, permease protein</fullName>
    </submittedName>
</protein>
<dbReference type="EMBL" id="BAKI01000005">
    <property type="protein sequence ID" value="GAF35828.1"/>
    <property type="molecule type" value="Genomic_DNA"/>
</dbReference>
<dbReference type="Proteomes" id="UP000019488">
    <property type="component" value="Unassembled WGS sequence"/>
</dbReference>
<organism evidence="2 3">
    <name type="scientific">Lentilactobacillus farraginis DSM 18382 = JCM 14108</name>
    <dbReference type="NCBI Taxonomy" id="1423743"/>
    <lineage>
        <taxon>Bacteria</taxon>
        <taxon>Bacillati</taxon>
        <taxon>Bacillota</taxon>
        <taxon>Bacilli</taxon>
        <taxon>Lactobacillales</taxon>
        <taxon>Lactobacillaceae</taxon>
        <taxon>Lentilactobacillus</taxon>
    </lineage>
</organism>
<reference evidence="2" key="1">
    <citation type="journal article" date="2014" name="Genome Announc.">
        <title>Draft Genome Sequences of Two Lactobacillus Strains, L. farraginis JCM 14108T and L. composti JCM 14202T, Isolated from Compost of Distilled Shochu Residue.</title>
        <authorList>
            <person name="Yuki M."/>
            <person name="Oshima K."/>
            <person name="Suda W."/>
            <person name="Kitahara M."/>
            <person name="Kitamura K."/>
            <person name="Iida T."/>
            <person name="Hattori M."/>
            <person name="Ohkuma M."/>
        </authorList>
    </citation>
    <scope>NUCLEOTIDE SEQUENCE [LARGE SCALE GENOMIC DNA]</scope>
    <source>
        <strain evidence="2">JCM 14108</strain>
    </source>
</reference>
<feature type="transmembrane region" description="Helical" evidence="1">
    <location>
        <begin position="12"/>
        <end position="33"/>
    </location>
</feature>
<evidence type="ECO:0000313" key="2">
    <source>
        <dbReference type="EMBL" id="GAF35828.1"/>
    </source>
</evidence>
<name>X0P9W3_9LACO</name>
<dbReference type="AlphaFoldDB" id="X0P9W3"/>
<accession>X0P9W3</accession>
<gene>
    <name evidence="2" type="ORF">JCM14108_757</name>
</gene>
<evidence type="ECO:0000313" key="3">
    <source>
        <dbReference type="Proteomes" id="UP000019488"/>
    </source>
</evidence>
<sequence length="150" mass="16464">MGKLLWRDIRQSLGRFIAISLIILLGVLIFVGVKATGPALIDSAQSVLNKQHLTDVQITSTKGFTNQDIQAAKKVAGAKAEGIKFKYVLGVQSKDAVALYGFTHNTGLNQLKLVSGHLPRNHNQIVLDQRARRLSTIDSEILIRLVRTPI</sequence>
<keyword evidence="1" id="KW-0812">Transmembrane</keyword>
<comment type="caution">
    <text evidence="2">The sequence shown here is derived from an EMBL/GenBank/DDBJ whole genome shotgun (WGS) entry which is preliminary data.</text>
</comment>
<proteinExistence type="predicted"/>
<keyword evidence="1" id="KW-0472">Membrane</keyword>
<evidence type="ECO:0000256" key="1">
    <source>
        <dbReference type="SAM" id="Phobius"/>
    </source>
</evidence>
<keyword evidence="1" id="KW-1133">Transmembrane helix</keyword>